<dbReference type="Pfam" id="PF01381">
    <property type="entry name" value="HTH_3"/>
    <property type="match status" value="1"/>
</dbReference>
<comment type="caution">
    <text evidence="2">The sequence shown here is derived from an EMBL/GenBank/DDBJ whole genome shotgun (WGS) entry which is preliminary data.</text>
</comment>
<feature type="domain" description="HTH cro/C1-type" evidence="1">
    <location>
        <begin position="8"/>
        <end position="62"/>
    </location>
</feature>
<evidence type="ECO:0000313" key="2">
    <source>
        <dbReference type="EMBL" id="ODA30654.1"/>
    </source>
</evidence>
<gene>
    <name evidence="2" type="ORF">A8L45_19740</name>
</gene>
<sequence>MALLGKAIRAGRTARGWKQDELAARIGVSKKTIMKIEGGDANVTFIHIIKLLDILGLHLTLAHTFNAEGSVRSTDSVEEQDGWFE</sequence>
<dbReference type="InterPro" id="IPR001387">
    <property type="entry name" value="Cro/C1-type_HTH"/>
</dbReference>
<evidence type="ECO:0000259" key="1">
    <source>
        <dbReference type="PROSITE" id="PS50943"/>
    </source>
</evidence>
<dbReference type="GO" id="GO:0003677">
    <property type="term" value="F:DNA binding"/>
    <property type="evidence" value="ECO:0007669"/>
    <property type="project" value="InterPro"/>
</dbReference>
<protein>
    <recommendedName>
        <fullName evidence="1">HTH cro/C1-type domain-containing protein</fullName>
    </recommendedName>
</protein>
<dbReference type="CDD" id="cd00093">
    <property type="entry name" value="HTH_XRE"/>
    <property type="match status" value="1"/>
</dbReference>
<dbReference type="Proteomes" id="UP000094936">
    <property type="component" value="Unassembled WGS sequence"/>
</dbReference>
<proteinExistence type="predicted"/>
<dbReference type="EMBL" id="LYBM01000050">
    <property type="protein sequence ID" value="ODA30654.1"/>
    <property type="molecule type" value="Genomic_DNA"/>
</dbReference>
<organism evidence="2 3">
    <name type="scientific">Veronia pacifica</name>
    <dbReference type="NCBI Taxonomy" id="1080227"/>
    <lineage>
        <taxon>Bacteria</taxon>
        <taxon>Pseudomonadati</taxon>
        <taxon>Pseudomonadota</taxon>
        <taxon>Gammaproteobacteria</taxon>
        <taxon>Vibrionales</taxon>
        <taxon>Vibrionaceae</taxon>
        <taxon>Veronia</taxon>
    </lineage>
</organism>
<accession>A0A1C3EBU0</accession>
<dbReference type="AlphaFoldDB" id="A0A1C3EBU0"/>
<reference evidence="2 3" key="1">
    <citation type="submission" date="2016-05" db="EMBL/GenBank/DDBJ databases">
        <title>Genomic Taxonomy of the Vibrionaceae.</title>
        <authorList>
            <person name="Gomez-Gil B."/>
            <person name="Enciso-Ibarra J."/>
        </authorList>
    </citation>
    <scope>NUCLEOTIDE SEQUENCE [LARGE SCALE GENOMIC DNA]</scope>
    <source>
        <strain evidence="2 3">CAIM 1920</strain>
    </source>
</reference>
<dbReference type="SUPFAM" id="SSF47413">
    <property type="entry name" value="lambda repressor-like DNA-binding domains"/>
    <property type="match status" value="1"/>
</dbReference>
<dbReference type="PROSITE" id="PS50943">
    <property type="entry name" value="HTH_CROC1"/>
    <property type="match status" value="1"/>
</dbReference>
<dbReference type="SMART" id="SM00530">
    <property type="entry name" value="HTH_XRE"/>
    <property type="match status" value="1"/>
</dbReference>
<dbReference type="InterPro" id="IPR010982">
    <property type="entry name" value="Lambda_DNA-bd_dom_sf"/>
</dbReference>
<name>A0A1C3EBU0_9GAMM</name>
<dbReference type="Gene3D" id="1.10.260.40">
    <property type="entry name" value="lambda repressor-like DNA-binding domains"/>
    <property type="match status" value="1"/>
</dbReference>
<keyword evidence="3" id="KW-1185">Reference proteome</keyword>
<evidence type="ECO:0000313" key="3">
    <source>
        <dbReference type="Proteomes" id="UP000094936"/>
    </source>
</evidence>